<keyword evidence="1" id="KW-0732">Signal</keyword>
<reference evidence="8 9" key="1">
    <citation type="submission" date="2018-07" db="EMBL/GenBank/DDBJ databases">
        <title>The complete nuclear genome of the prasinophyte Chloropicon primus (CCMP1205).</title>
        <authorList>
            <person name="Pombert J.-F."/>
            <person name="Otis C."/>
            <person name="Turmel M."/>
            <person name="Lemieux C."/>
        </authorList>
    </citation>
    <scope>NUCLEOTIDE SEQUENCE [LARGE SCALE GENOMIC DNA]</scope>
    <source>
        <strain evidence="8 9">CCMP1205</strain>
    </source>
</reference>
<accession>A0A5B8N1V0</accession>
<protein>
    <submittedName>
        <fullName evidence="8">Peptidylglycine alpha-amidating monooxygenase</fullName>
    </submittedName>
</protein>
<evidence type="ECO:0000256" key="1">
    <source>
        <dbReference type="ARBA" id="ARBA00022729"/>
    </source>
</evidence>
<name>A0A5B8N1V0_9CHLO</name>
<keyword evidence="3" id="KW-1015">Disulfide bond</keyword>
<evidence type="ECO:0000256" key="4">
    <source>
        <dbReference type="ARBA" id="ARBA00023180"/>
    </source>
</evidence>
<dbReference type="OrthoDB" id="10018185at2759"/>
<dbReference type="InterPro" id="IPR011042">
    <property type="entry name" value="6-blade_b-propeller_TolB-like"/>
</dbReference>
<evidence type="ECO:0000313" key="9">
    <source>
        <dbReference type="Proteomes" id="UP000316726"/>
    </source>
</evidence>
<dbReference type="Pfam" id="PF01082">
    <property type="entry name" value="Cu2_monooxygen"/>
    <property type="match status" value="1"/>
</dbReference>
<evidence type="ECO:0000313" key="8">
    <source>
        <dbReference type="EMBL" id="QDZ25820.1"/>
    </source>
</evidence>
<evidence type="ECO:0000256" key="3">
    <source>
        <dbReference type="ARBA" id="ARBA00023157"/>
    </source>
</evidence>
<dbReference type="Gene3D" id="2.60.120.310">
    <property type="entry name" value="Copper type II, ascorbate-dependent monooxygenase, N-terminal domain"/>
    <property type="match status" value="1"/>
</dbReference>
<dbReference type="InterPro" id="IPR000323">
    <property type="entry name" value="Cu2_ascorb_mOase_N"/>
</dbReference>
<dbReference type="GO" id="GO:0016715">
    <property type="term" value="F:oxidoreductase activity, acting on paired donors, with incorporation or reduction of molecular oxygen, reduced ascorbate as one donor, and incorporation of one atom of oxygen"/>
    <property type="evidence" value="ECO:0007669"/>
    <property type="project" value="InterPro"/>
</dbReference>
<dbReference type="Pfam" id="PF03712">
    <property type="entry name" value="Cu2_monoox_C"/>
    <property type="match status" value="1"/>
</dbReference>
<dbReference type="Proteomes" id="UP000316726">
    <property type="component" value="Chromosome 19"/>
</dbReference>
<keyword evidence="2" id="KW-0677">Repeat</keyword>
<dbReference type="SUPFAM" id="SSF63829">
    <property type="entry name" value="Calcium-dependent phosphotriesterase"/>
    <property type="match status" value="1"/>
</dbReference>
<dbReference type="InterPro" id="IPR014784">
    <property type="entry name" value="Cu2_ascorb_mOase-like_C"/>
</dbReference>
<dbReference type="InterPro" id="IPR024548">
    <property type="entry name" value="Cu2_monoox_C"/>
</dbReference>
<sequence>MLKGKVVNHPKGVGRSKGKGKLSLLKFSCFLLPLVFLFVYSVNTTYENDALATMKESFSSFVMGREEDMVLTIPSTVIRRDDDYWCTALPVRGLQQSIKSFVPLANASLVHHMFIHTCSERPVPEHGVKVTTREGNTIVAWPCKHNEEGTCPGTSQNLKSRLLYAWANGAEEFDSDFPRQGFVIGSRRGIDAPYLVLQNHFLRAPTEAEEARKDAGGIQINLDPMMPERVLSTNIFLNANFMLAPRRRKIDVKVKTCVPGSGFLDLYAYRVHAHAFGRNVSLAIAEEGGKMVTLLSGNPQLPHFFNKVKGANDDDHGDGGVLRLHTGKDWEVTCTYDTTASDHEVVVGADHGQEMCNMYLMFASNQPSERTFVGGLDDGSFIVATSPVDEIRSAYKMGGITHKVEVPSEMAGEKGGGGSGRSRFNPLNFLRKFYSSKGTARPQAVFFDEDLGQVGGVHLGFGGNPNHMLVFHRALRMMEVGDHANPIGRDIFQLWDVKEKRKVESFGKDLGMKLPHGLTVDRDTNLWLTDVDTQLAYKLDPSGRNVLLTVGVEGVRQGAANGFDPEYLCRPTEVVVSNSGDFFVTDGYCNSRVVRYDRTGRYLAEFNLTYGGEVAQVPHSIVLDDCADVLVVADRENALIHFVDATSGAPRRNPLDLSGVGKVYSVTRDEYGGIYALCWKRDAVKAERKTYLVRIEPEYEEGDGAKMDATVVELVNSLYPHDFAVSYNFFDHALDVYVGETGTARSPERGRVVRYRLRL</sequence>
<dbReference type="PANTHER" id="PTHR10680">
    <property type="entry name" value="PEPTIDYL-GLYCINE ALPHA-AMIDATING MONOOXYGENASE"/>
    <property type="match status" value="1"/>
</dbReference>
<keyword evidence="4" id="KW-0325">Glycoprotein</keyword>
<evidence type="ECO:0000259" key="7">
    <source>
        <dbReference type="Pfam" id="PF03712"/>
    </source>
</evidence>
<feature type="domain" description="Copper type II ascorbate-dependent monooxygenase C-terminal" evidence="7">
    <location>
        <begin position="256"/>
        <end position="365"/>
    </location>
</feature>
<dbReference type="GO" id="GO:0005507">
    <property type="term" value="F:copper ion binding"/>
    <property type="evidence" value="ECO:0007669"/>
    <property type="project" value="InterPro"/>
</dbReference>
<keyword evidence="5" id="KW-1133">Transmembrane helix</keyword>
<evidence type="ECO:0000256" key="5">
    <source>
        <dbReference type="SAM" id="Phobius"/>
    </source>
</evidence>
<dbReference type="InterPro" id="IPR001258">
    <property type="entry name" value="NHL_repeat"/>
</dbReference>
<evidence type="ECO:0000259" key="6">
    <source>
        <dbReference type="Pfam" id="PF01082"/>
    </source>
</evidence>
<evidence type="ECO:0000256" key="2">
    <source>
        <dbReference type="ARBA" id="ARBA00022737"/>
    </source>
</evidence>
<dbReference type="Pfam" id="PF01436">
    <property type="entry name" value="NHL"/>
    <property type="match status" value="1"/>
</dbReference>
<gene>
    <name evidence="8" type="ORF">A3770_19p83380</name>
</gene>
<keyword evidence="5" id="KW-0812">Transmembrane</keyword>
<proteinExistence type="predicted"/>
<dbReference type="PANTHER" id="PTHR10680:SF14">
    <property type="entry name" value="PEPTIDYL-GLYCINE ALPHA-AMIDATING MONOOXYGENASE"/>
    <property type="match status" value="1"/>
</dbReference>
<dbReference type="Gene3D" id="2.120.10.30">
    <property type="entry name" value="TolB, C-terminal domain"/>
    <property type="match status" value="1"/>
</dbReference>
<organism evidence="8 9">
    <name type="scientific">Chloropicon primus</name>
    <dbReference type="NCBI Taxonomy" id="1764295"/>
    <lineage>
        <taxon>Eukaryota</taxon>
        <taxon>Viridiplantae</taxon>
        <taxon>Chlorophyta</taxon>
        <taxon>Chloropicophyceae</taxon>
        <taxon>Chloropicales</taxon>
        <taxon>Chloropicaceae</taxon>
        <taxon>Chloropicon</taxon>
    </lineage>
</organism>
<dbReference type="EMBL" id="CP031052">
    <property type="protein sequence ID" value="QDZ25820.1"/>
    <property type="molecule type" value="Genomic_DNA"/>
</dbReference>
<keyword evidence="5" id="KW-0472">Membrane</keyword>
<feature type="transmembrane region" description="Helical" evidence="5">
    <location>
        <begin position="24"/>
        <end position="42"/>
    </location>
</feature>
<dbReference type="AlphaFoldDB" id="A0A5B8N1V0"/>
<keyword evidence="8" id="KW-0503">Monooxygenase</keyword>
<dbReference type="InterPro" id="IPR008977">
    <property type="entry name" value="PHM/PNGase_F_dom_sf"/>
</dbReference>
<keyword evidence="8" id="KW-0560">Oxidoreductase</keyword>
<feature type="domain" description="Copper type II ascorbate-dependent monooxygenase N-terminal" evidence="6">
    <location>
        <begin position="77"/>
        <end position="202"/>
    </location>
</feature>
<dbReference type="Gene3D" id="2.60.120.230">
    <property type="match status" value="1"/>
</dbReference>
<keyword evidence="9" id="KW-1185">Reference proteome</keyword>
<dbReference type="SUPFAM" id="SSF49742">
    <property type="entry name" value="PHM/PNGase F"/>
    <property type="match status" value="2"/>
</dbReference>
<dbReference type="InterPro" id="IPR036939">
    <property type="entry name" value="Cu2_ascorb_mOase_N_sf"/>
</dbReference>